<keyword evidence="5" id="KW-1185">Reference proteome</keyword>
<accession>A0A291H1S8</accession>
<organism evidence="4 5">
    <name type="scientific">Brachybacterium ginsengisoli</name>
    <dbReference type="NCBI Taxonomy" id="1331682"/>
    <lineage>
        <taxon>Bacteria</taxon>
        <taxon>Bacillati</taxon>
        <taxon>Actinomycetota</taxon>
        <taxon>Actinomycetes</taxon>
        <taxon>Micrococcales</taxon>
        <taxon>Dermabacteraceae</taxon>
        <taxon>Brachybacterium</taxon>
    </lineage>
</organism>
<feature type="domain" description="UspA" evidence="3">
    <location>
        <begin position="180"/>
        <end position="319"/>
    </location>
</feature>
<feature type="region of interest" description="Disordered" evidence="2">
    <location>
        <begin position="1"/>
        <end position="20"/>
    </location>
</feature>
<gene>
    <name evidence="4" type="ORF">CFK41_00480</name>
</gene>
<proteinExistence type="inferred from homology"/>
<feature type="domain" description="UspA" evidence="3">
    <location>
        <begin position="23"/>
        <end position="158"/>
    </location>
</feature>
<dbReference type="PRINTS" id="PR01438">
    <property type="entry name" value="UNVRSLSTRESS"/>
</dbReference>
<dbReference type="OrthoDB" id="267918at2"/>
<dbReference type="Pfam" id="PF00582">
    <property type="entry name" value="Usp"/>
    <property type="match status" value="2"/>
</dbReference>
<name>A0A291H1S8_9MICO</name>
<dbReference type="Proteomes" id="UP000217889">
    <property type="component" value="Chromosome"/>
</dbReference>
<reference evidence="4 5" key="1">
    <citation type="journal article" date="2014" name="Int. J. Syst. Evol. Microbiol.">
        <title>Brachybacterium ginsengisoli sp. nov., isolated from soil of a ginseng field.</title>
        <authorList>
            <person name="Hoang V.A."/>
            <person name="Kim Y.J."/>
            <person name="Nguyen N.L."/>
            <person name="Yang D.C."/>
        </authorList>
    </citation>
    <scope>NUCLEOTIDE SEQUENCE [LARGE SCALE GENOMIC DNA]</scope>
    <source>
        <strain evidence="4 5">DCY80</strain>
    </source>
</reference>
<evidence type="ECO:0000313" key="5">
    <source>
        <dbReference type="Proteomes" id="UP000217889"/>
    </source>
</evidence>
<dbReference type="PANTHER" id="PTHR46268">
    <property type="entry name" value="STRESS RESPONSE PROTEIN NHAX"/>
    <property type="match status" value="1"/>
</dbReference>
<dbReference type="KEGG" id="bgg:CFK41_00480"/>
<dbReference type="InterPro" id="IPR014729">
    <property type="entry name" value="Rossmann-like_a/b/a_fold"/>
</dbReference>
<dbReference type="AlphaFoldDB" id="A0A291H1S8"/>
<dbReference type="PANTHER" id="PTHR46268:SF6">
    <property type="entry name" value="UNIVERSAL STRESS PROTEIN UP12"/>
    <property type="match status" value="1"/>
</dbReference>
<dbReference type="Gene3D" id="3.40.50.620">
    <property type="entry name" value="HUPs"/>
    <property type="match status" value="2"/>
</dbReference>
<dbReference type="RefSeq" id="WP_096800866.1">
    <property type="nucleotide sequence ID" value="NZ_CP023564.1"/>
</dbReference>
<sequence>MPDDDVSTPSTNPSDPADRPLGVLVGYDGSDQSVRALYYAARAARRLERPLTVVTAFTVPNLAYSDVATTPAVPAEVARLAAAQEQLEGARQHLEGYPGPVELRTEHGDAAGVLVRLSEEARMVVVGSRGRGGFLGRLLGSVSSALPGHAHCPTVVVPRQYELGDLTGAGRFTPRDEDTPVLVGVDGSAHSDRTVRHAVIAARTRQAPLHLLMVISSIEDWGGASMAWLPDPDLMDRHRRELETRLEEEAAALRAEHPDLTITSEAVMAEPVSELLARTPASQLTVLGTRGHGRVASTLLGSISQAVLQRAEGPVMVVPPLCSEDPDADGEAPR</sequence>
<dbReference type="InterPro" id="IPR006015">
    <property type="entry name" value="Universal_stress_UspA"/>
</dbReference>
<dbReference type="EMBL" id="CP023564">
    <property type="protein sequence ID" value="ATG56407.1"/>
    <property type="molecule type" value="Genomic_DNA"/>
</dbReference>
<dbReference type="SUPFAM" id="SSF52402">
    <property type="entry name" value="Adenine nucleotide alpha hydrolases-like"/>
    <property type="match status" value="2"/>
</dbReference>
<comment type="similarity">
    <text evidence="1">Belongs to the universal stress protein A family.</text>
</comment>
<protein>
    <submittedName>
        <fullName evidence="4">Universal stress protein UspA</fullName>
    </submittedName>
</protein>
<dbReference type="InterPro" id="IPR006016">
    <property type="entry name" value="UspA"/>
</dbReference>
<evidence type="ECO:0000313" key="4">
    <source>
        <dbReference type="EMBL" id="ATG56407.1"/>
    </source>
</evidence>
<evidence type="ECO:0000259" key="3">
    <source>
        <dbReference type="Pfam" id="PF00582"/>
    </source>
</evidence>
<evidence type="ECO:0000256" key="1">
    <source>
        <dbReference type="ARBA" id="ARBA00008791"/>
    </source>
</evidence>
<evidence type="ECO:0000256" key="2">
    <source>
        <dbReference type="SAM" id="MobiDB-lite"/>
    </source>
</evidence>